<keyword evidence="1" id="KW-0175">Coiled coil</keyword>
<reference evidence="3 4" key="1">
    <citation type="journal article" date="2016" name="Sci. Rep.">
        <title>The Dendrobium catenatum Lindl. genome sequence provides insights into polysaccharide synthase, floral development and adaptive evolution.</title>
        <authorList>
            <person name="Zhang G.Q."/>
            <person name="Xu Q."/>
            <person name="Bian C."/>
            <person name="Tsai W.C."/>
            <person name="Yeh C.M."/>
            <person name="Liu K.W."/>
            <person name="Yoshida K."/>
            <person name="Zhang L.S."/>
            <person name="Chang S.B."/>
            <person name="Chen F."/>
            <person name="Shi Y."/>
            <person name="Su Y.Y."/>
            <person name="Zhang Y.Q."/>
            <person name="Chen L.J."/>
            <person name="Yin Y."/>
            <person name="Lin M."/>
            <person name="Huang H."/>
            <person name="Deng H."/>
            <person name="Wang Z.W."/>
            <person name="Zhu S.L."/>
            <person name="Zhao X."/>
            <person name="Deng C."/>
            <person name="Niu S.C."/>
            <person name="Huang J."/>
            <person name="Wang M."/>
            <person name="Liu G.H."/>
            <person name="Yang H.J."/>
            <person name="Xiao X.J."/>
            <person name="Hsiao Y.Y."/>
            <person name="Wu W.L."/>
            <person name="Chen Y.Y."/>
            <person name="Mitsuda N."/>
            <person name="Ohme-Takagi M."/>
            <person name="Luo Y.B."/>
            <person name="Van de Peer Y."/>
            <person name="Liu Z.J."/>
        </authorList>
    </citation>
    <scope>NUCLEOTIDE SEQUENCE [LARGE SCALE GENOMIC DNA]</scope>
    <source>
        <tissue evidence="3">The whole plant</tissue>
    </source>
</reference>
<organism evidence="3 4">
    <name type="scientific">Dendrobium catenatum</name>
    <dbReference type="NCBI Taxonomy" id="906689"/>
    <lineage>
        <taxon>Eukaryota</taxon>
        <taxon>Viridiplantae</taxon>
        <taxon>Streptophyta</taxon>
        <taxon>Embryophyta</taxon>
        <taxon>Tracheophyta</taxon>
        <taxon>Spermatophyta</taxon>
        <taxon>Magnoliopsida</taxon>
        <taxon>Liliopsida</taxon>
        <taxon>Asparagales</taxon>
        <taxon>Orchidaceae</taxon>
        <taxon>Epidendroideae</taxon>
        <taxon>Malaxideae</taxon>
        <taxon>Dendrobiinae</taxon>
        <taxon>Dendrobium</taxon>
    </lineage>
</organism>
<evidence type="ECO:0000256" key="2">
    <source>
        <dbReference type="SAM" id="MobiDB-lite"/>
    </source>
</evidence>
<feature type="coiled-coil region" evidence="1">
    <location>
        <begin position="208"/>
        <end position="235"/>
    </location>
</feature>
<feature type="coiled-coil region" evidence="1">
    <location>
        <begin position="307"/>
        <end position="369"/>
    </location>
</feature>
<protein>
    <submittedName>
        <fullName evidence="3">Uncharacterized protein</fullName>
    </submittedName>
</protein>
<sequence length="741" mass="83930">MASSSKRGRLTEGPPSRDGDDNFLSRANEDSFLRLLGKKSVKEIRFSSDTWIVEAIYESEQVHADEHKCDNLEGDPLTMVKEIGELKCPLGLLPISEEETMFPNNRSGRGTTSIERVRVILTGATMMDEMDLLSEQIKMLAGEEQMQKLRDETNEKKILLHVLEQRMIGSLDDSPHSSNSIKVSQNLSKLATQLSEKEFELEIMSADNRILQDQLQMKMSDNAKLEETIKTLNEQLNYFIGKTKEDGYSLCNNTLVNTYLGNEAEGISLLTESSPTKHFSISTNDESKGCSSELSLRTQVLMQAAEIENLKQKSLRLAEEKDGLQIHSQKLAEEASYARELAAAAAVELRNLAEEVTKLSYENAKLNDNLASSMEKATGGVNNSQMHVLLDGKDADDYFKNSEDSVLVEELRKELLRRCERESSLEAELSLKQERECELQKSIDESKQHEQDLENELASMWVLVAKLKKSGMVSDESLSVWFGEPELLRKRSSITNGCSRGRLNGECFSDYLYEDQITNFEEMRSAFEYEKRRCKELEGIISKLKVCFFSLIIAWFSVFVGQRISDDAQNGDEDVFFGGKLVHCYGPVRVYGDRRVGEHADDVVRYFPKLGVYCGYQWFHQRPSLPKFRGIQVLITGLHCWNSEEHSLHRRNFDQYWSYFLRASKIERENSCLPLGQSRAKGSYVHLKRAKSSLSCCSRVGTCRSARSVVLPQIRLEGLEALCALCKGLIKQESVQVGLGN</sequence>
<gene>
    <name evidence="3" type="ORF">MA16_Dca002742</name>
</gene>
<evidence type="ECO:0000313" key="3">
    <source>
        <dbReference type="EMBL" id="PKU84230.1"/>
    </source>
</evidence>
<keyword evidence="4" id="KW-1185">Reference proteome</keyword>
<proteinExistence type="predicted"/>
<name>A0A2I0X8K5_9ASPA</name>
<feature type="region of interest" description="Disordered" evidence="2">
    <location>
        <begin position="1"/>
        <end position="24"/>
    </location>
</feature>
<accession>A0A2I0X8K5</accession>
<dbReference type="EMBL" id="KZ502052">
    <property type="protein sequence ID" value="PKU84230.1"/>
    <property type="molecule type" value="Genomic_DNA"/>
</dbReference>
<dbReference type="Proteomes" id="UP000233837">
    <property type="component" value="Unassembled WGS sequence"/>
</dbReference>
<dbReference type="AlphaFoldDB" id="A0A2I0X8K5"/>
<evidence type="ECO:0000256" key="1">
    <source>
        <dbReference type="SAM" id="Coils"/>
    </source>
</evidence>
<dbReference type="STRING" id="906689.A0A2I0X8K5"/>
<evidence type="ECO:0000313" key="4">
    <source>
        <dbReference type="Proteomes" id="UP000233837"/>
    </source>
</evidence>
<reference evidence="3 4" key="2">
    <citation type="journal article" date="2017" name="Nature">
        <title>The Apostasia genome and the evolution of orchids.</title>
        <authorList>
            <person name="Zhang G.Q."/>
            <person name="Liu K.W."/>
            <person name="Li Z."/>
            <person name="Lohaus R."/>
            <person name="Hsiao Y.Y."/>
            <person name="Niu S.C."/>
            <person name="Wang J.Y."/>
            <person name="Lin Y.C."/>
            <person name="Xu Q."/>
            <person name="Chen L.J."/>
            <person name="Yoshida K."/>
            <person name="Fujiwara S."/>
            <person name="Wang Z.W."/>
            <person name="Zhang Y.Q."/>
            <person name="Mitsuda N."/>
            <person name="Wang M."/>
            <person name="Liu G.H."/>
            <person name="Pecoraro L."/>
            <person name="Huang H.X."/>
            <person name="Xiao X.J."/>
            <person name="Lin M."/>
            <person name="Wu X.Y."/>
            <person name="Wu W.L."/>
            <person name="Chen Y.Y."/>
            <person name="Chang S.B."/>
            <person name="Sakamoto S."/>
            <person name="Ohme-Takagi M."/>
            <person name="Yagi M."/>
            <person name="Zeng S.J."/>
            <person name="Shen C.Y."/>
            <person name="Yeh C.M."/>
            <person name="Luo Y.B."/>
            <person name="Tsai W.C."/>
            <person name="Van de Peer Y."/>
            <person name="Liu Z.J."/>
        </authorList>
    </citation>
    <scope>NUCLEOTIDE SEQUENCE [LARGE SCALE GENOMIC DNA]</scope>
    <source>
        <tissue evidence="3">The whole plant</tissue>
    </source>
</reference>